<dbReference type="EMBL" id="JAYMGO010000003">
    <property type="protein sequence ID" value="KAL1279126.1"/>
    <property type="molecule type" value="Genomic_DNA"/>
</dbReference>
<reference evidence="2 3" key="1">
    <citation type="submission" date="2023-09" db="EMBL/GenBank/DDBJ databases">
        <authorList>
            <person name="Wang M."/>
        </authorList>
    </citation>
    <scope>NUCLEOTIDE SEQUENCE [LARGE SCALE GENOMIC DNA]</scope>
    <source>
        <strain evidence="2">GT-2023</strain>
        <tissue evidence="2">Liver</tissue>
    </source>
</reference>
<sequence length="63" mass="7371">QTGVSGGVSAELRSAALKMVFVKEESEENTSEPESYRIKHEEPETWRIKHEKPETWRIKQEEQ</sequence>
<accession>A0ABR3NR89</accession>
<proteinExistence type="predicted"/>
<evidence type="ECO:0000256" key="1">
    <source>
        <dbReference type="SAM" id="MobiDB-lite"/>
    </source>
</evidence>
<protein>
    <submittedName>
        <fullName evidence="2">Uncharacterized protein</fullName>
    </submittedName>
</protein>
<feature type="non-terminal residue" evidence="2">
    <location>
        <position position="63"/>
    </location>
</feature>
<organism evidence="2 3">
    <name type="scientific">Cirrhinus molitorella</name>
    <name type="common">mud carp</name>
    <dbReference type="NCBI Taxonomy" id="172907"/>
    <lineage>
        <taxon>Eukaryota</taxon>
        <taxon>Metazoa</taxon>
        <taxon>Chordata</taxon>
        <taxon>Craniata</taxon>
        <taxon>Vertebrata</taxon>
        <taxon>Euteleostomi</taxon>
        <taxon>Actinopterygii</taxon>
        <taxon>Neopterygii</taxon>
        <taxon>Teleostei</taxon>
        <taxon>Ostariophysi</taxon>
        <taxon>Cypriniformes</taxon>
        <taxon>Cyprinidae</taxon>
        <taxon>Labeoninae</taxon>
        <taxon>Labeonini</taxon>
        <taxon>Cirrhinus</taxon>
    </lineage>
</organism>
<gene>
    <name evidence="2" type="ORF">QQF64_025799</name>
</gene>
<evidence type="ECO:0000313" key="2">
    <source>
        <dbReference type="EMBL" id="KAL1279126.1"/>
    </source>
</evidence>
<name>A0ABR3NR89_9TELE</name>
<feature type="region of interest" description="Disordered" evidence="1">
    <location>
        <begin position="23"/>
        <end position="42"/>
    </location>
</feature>
<comment type="caution">
    <text evidence="2">The sequence shown here is derived from an EMBL/GenBank/DDBJ whole genome shotgun (WGS) entry which is preliminary data.</text>
</comment>
<feature type="non-terminal residue" evidence="2">
    <location>
        <position position="1"/>
    </location>
</feature>
<keyword evidence="3" id="KW-1185">Reference proteome</keyword>
<dbReference type="Proteomes" id="UP001558613">
    <property type="component" value="Unassembled WGS sequence"/>
</dbReference>
<evidence type="ECO:0000313" key="3">
    <source>
        <dbReference type="Proteomes" id="UP001558613"/>
    </source>
</evidence>